<dbReference type="SUPFAM" id="SSF53098">
    <property type="entry name" value="Ribonuclease H-like"/>
    <property type="match status" value="1"/>
</dbReference>
<gene>
    <name evidence="2" type="ORF">S03H2_15234</name>
</gene>
<dbReference type="InterPro" id="IPR036388">
    <property type="entry name" value="WH-like_DNA-bd_sf"/>
</dbReference>
<dbReference type="SUPFAM" id="SSF46689">
    <property type="entry name" value="Homeodomain-like"/>
    <property type="match status" value="1"/>
</dbReference>
<dbReference type="InterPro" id="IPR036397">
    <property type="entry name" value="RNaseH_sf"/>
</dbReference>
<proteinExistence type="predicted"/>
<sequence length="310" mass="36876">SNLSVKKTLEELQVPRSTFYSWYQRYQEHGMDGLKNKKLKVKQFWNRIPDHVRGQIVNLALEYPDESPRQLTYRFIDDKAYFVSESSVYRILKGYDLIESPAFEVITAKNKFDNPTKRVNEMWQTDFTQFLVVDWGWYYLSTVLDDYSRYILAYKLSPTMNAQDAEDTLKIALAKAEIDKVKVYHKPRLLSDNGPAYHSADLAQFLKERRIDHIYGAPYHPMTQGKIERWHRSMKNVIKLQNYYSPSELERAIAEWAEYYNNQRYHESLENVTPADVYFGREKEIIKKRNKLKEQSLALRRQQYLQIVGV</sequence>
<feature type="domain" description="Integrase catalytic" evidence="1">
    <location>
        <begin position="111"/>
        <end position="282"/>
    </location>
</feature>
<feature type="non-terminal residue" evidence="2">
    <location>
        <position position="1"/>
    </location>
</feature>
<dbReference type="InterPro" id="IPR048020">
    <property type="entry name" value="Transpos_IS3"/>
</dbReference>
<dbReference type="PANTHER" id="PTHR46889:SF4">
    <property type="entry name" value="TRANSPOSASE INSO FOR INSERTION SEQUENCE ELEMENT IS911B-RELATED"/>
    <property type="match status" value="1"/>
</dbReference>
<dbReference type="GO" id="GO:0003676">
    <property type="term" value="F:nucleic acid binding"/>
    <property type="evidence" value="ECO:0007669"/>
    <property type="project" value="InterPro"/>
</dbReference>
<dbReference type="GO" id="GO:0015074">
    <property type="term" value="P:DNA integration"/>
    <property type="evidence" value="ECO:0007669"/>
    <property type="project" value="InterPro"/>
</dbReference>
<dbReference type="Pfam" id="PF00665">
    <property type="entry name" value="rve"/>
    <property type="match status" value="1"/>
</dbReference>
<dbReference type="InterPro" id="IPR050900">
    <property type="entry name" value="Transposase_IS3/IS150/IS904"/>
</dbReference>
<protein>
    <recommendedName>
        <fullName evidence="1">Integrase catalytic domain-containing protein</fullName>
    </recommendedName>
</protein>
<organism evidence="2">
    <name type="scientific">marine sediment metagenome</name>
    <dbReference type="NCBI Taxonomy" id="412755"/>
    <lineage>
        <taxon>unclassified sequences</taxon>
        <taxon>metagenomes</taxon>
        <taxon>ecological metagenomes</taxon>
    </lineage>
</organism>
<dbReference type="Pfam" id="PF13565">
    <property type="entry name" value="HTH_32"/>
    <property type="match status" value="1"/>
</dbReference>
<dbReference type="InterPro" id="IPR001584">
    <property type="entry name" value="Integrase_cat-core"/>
</dbReference>
<dbReference type="EMBL" id="BARU01007736">
    <property type="protein sequence ID" value="GAH47096.1"/>
    <property type="molecule type" value="Genomic_DNA"/>
</dbReference>
<dbReference type="PANTHER" id="PTHR46889">
    <property type="entry name" value="TRANSPOSASE INSF FOR INSERTION SEQUENCE IS3B-RELATED"/>
    <property type="match status" value="1"/>
</dbReference>
<dbReference type="InterPro" id="IPR009057">
    <property type="entry name" value="Homeodomain-like_sf"/>
</dbReference>
<reference evidence="2" key="1">
    <citation type="journal article" date="2014" name="Front. Microbiol.">
        <title>High frequency of phylogenetically diverse reductive dehalogenase-homologous genes in deep subseafloor sedimentary metagenomes.</title>
        <authorList>
            <person name="Kawai M."/>
            <person name="Futagami T."/>
            <person name="Toyoda A."/>
            <person name="Takaki Y."/>
            <person name="Nishi S."/>
            <person name="Hori S."/>
            <person name="Arai W."/>
            <person name="Tsubouchi T."/>
            <person name="Morono Y."/>
            <person name="Uchiyama I."/>
            <person name="Ito T."/>
            <person name="Fujiyama A."/>
            <person name="Inagaki F."/>
            <person name="Takami H."/>
        </authorList>
    </citation>
    <scope>NUCLEOTIDE SEQUENCE</scope>
    <source>
        <strain evidence="2">Expedition CK06-06</strain>
    </source>
</reference>
<dbReference type="AlphaFoldDB" id="X1FN55"/>
<dbReference type="PROSITE" id="PS50994">
    <property type="entry name" value="INTEGRASE"/>
    <property type="match status" value="1"/>
</dbReference>
<dbReference type="Gene3D" id="1.10.10.10">
    <property type="entry name" value="Winged helix-like DNA-binding domain superfamily/Winged helix DNA-binding domain"/>
    <property type="match status" value="1"/>
</dbReference>
<evidence type="ECO:0000313" key="2">
    <source>
        <dbReference type="EMBL" id="GAH47096.1"/>
    </source>
</evidence>
<dbReference type="InterPro" id="IPR012337">
    <property type="entry name" value="RNaseH-like_sf"/>
</dbReference>
<accession>X1FN55</accession>
<comment type="caution">
    <text evidence="2">The sequence shown here is derived from an EMBL/GenBank/DDBJ whole genome shotgun (WGS) entry which is preliminary data.</text>
</comment>
<name>X1FN55_9ZZZZ</name>
<dbReference type="NCBIfam" id="NF033516">
    <property type="entry name" value="transpos_IS3"/>
    <property type="match status" value="1"/>
</dbReference>
<evidence type="ECO:0000259" key="1">
    <source>
        <dbReference type="PROSITE" id="PS50994"/>
    </source>
</evidence>
<dbReference type="Gene3D" id="3.30.420.10">
    <property type="entry name" value="Ribonuclease H-like superfamily/Ribonuclease H"/>
    <property type="match status" value="1"/>
</dbReference>